<dbReference type="SUPFAM" id="SSF52540">
    <property type="entry name" value="P-loop containing nucleoside triphosphate hydrolases"/>
    <property type="match status" value="1"/>
</dbReference>
<keyword evidence="1" id="KW-1133">Transmembrane helix</keyword>
<dbReference type="Gene3D" id="3.40.50.300">
    <property type="entry name" value="P-loop containing nucleotide triphosphate hydrolases"/>
    <property type="match status" value="1"/>
</dbReference>
<feature type="transmembrane region" description="Helical" evidence="1">
    <location>
        <begin position="53"/>
        <end position="83"/>
    </location>
</feature>
<keyword evidence="1" id="KW-0812">Transmembrane</keyword>
<keyword evidence="3" id="KW-1185">Reference proteome</keyword>
<accession>A0A314XZY5</accession>
<dbReference type="OrthoDB" id="1936936at2759"/>
<evidence type="ECO:0000313" key="2">
    <source>
        <dbReference type="EMBL" id="PQP97350.1"/>
    </source>
</evidence>
<organism evidence="2 3">
    <name type="scientific">Prunus yedoensis var. nudiflora</name>
    <dbReference type="NCBI Taxonomy" id="2094558"/>
    <lineage>
        <taxon>Eukaryota</taxon>
        <taxon>Viridiplantae</taxon>
        <taxon>Streptophyta</taxon>
        <taxon>Embryophyta</taxon>
        <taxon>Tracheophyta</taxon>
        <taxon>Spermatophyta</taxon>
        <taxon>Magnoliopsida</taxon>
        <taxon>eudicotyledons</taxon>
        <taxon>Gunneridae</taxon>
        <taxon>Pentapetalae</taxon>
        <taxon>rosids</taxon>
        <taxon>fabids</taxon>
        <taxon>Rosales</taxon>
        <taxon>Rosaceae</taxon>
        <taxon>Amygdaloideae</taxon>
        <taxon>Amygdaleae</taxon>
        <taxon>Prunus</taxon>
    </lineage>
</organism>
<evidence type="ECO:0000313" key="3">
    <source>
        <dbReference type="Proteomes" id="UP000250321"/>
    </source>
</evidence>
<name>A0A314XZY5_PRUYE</name>
<dbReference type="STRING" id="2094558.A0A314XZY5"/>
<dbReference type="EMBL" id="PJQY01001981">
    <property type="protein sequence ID" value="PQP97350.1"/>
    <property type="molecule type" value="Genomic_DNA"/>
</dbReference>
<comment type="caution">
    <text evidence="2">The sequence shown here is derived from an EMBL/GenBank/DDBJ whole genome shotgun (WGS) entry which is preliminary data.</text>
</comment>
<evidence type="ECO:0000256" key="1">
    <source>
        <dbReference type="SAM" id="Phobius"/>
    </source>
</evidence>
<dbReference type="Proteomes" id="UP000250321">
    <property type="component" value="Unassembled WGS sequence"/>
</dbReference>
<feature type="transmembrane region" description="Helical" evidence="1">
    <location>
        <begin position="21"/>
        <end position="47"/>
    </location>
</feature>
<proteinExistence type="predicted"/>
<reference evidence="2 3" key="1">
    <citation type="submission" date="2018-02" db="EMBL/GenBank/DDBJ databases">
        <title>Draft genome of wild Prunus yedoensis var. nudiflora.</title>
        <authorList>
            <person name="Baek S."/>
            <person name="Kim J.-H."/>
            <person name="Choi K."/>
            <person name="Kim G.-B."/>
            <person name="Cho A."/>
            <person name="Jang H."/>
            <person name="Shin C.-H."/>
            <person name="Yu H.-J."/>
            <person name="Mun J.-H."/>
        </authorList>
    </citation>
    <scope>NUCLEOTIDE SEQUENCE [LARGE SCALE GENOMIC DNA]</scope>
    <source>
        <strain evidence="3">cv. Jeju island</strain>
        <tissue evidence="2">Leaf</tissue>
    </source>
</reference>
<dbReference type="AlphaFoldDB" id="A0A314XZY5"/>
<sequence length="209" mass="22445">MERSESSDQEQTSGTTVVLASLTGLAIGGSLVAMIGFSILASVALVLLTANLILLLFACFAFVGAISGFVLAMGMALTGVLMLERMFQKCGGTSLLRFGSETETLVPQTETMSKEQVQHENNEQGRAQNNMAGLAPEEQEDFATFDEVYHDFEYMGLQCNLLKGIFAYGFEKPSASQQRGIVPFCEGLDVIQQGQPGTGKRATFCCGIL</sequence>
<gene>
    <name evidence="2" type="ORF">Pyn_09082</name>
</gene>
<protein>
    <submittedName>
        <fullName evidence="2">Uncharacterized protein</fullName>
    </submittedName>
</protein>
<dbReference type="InterPro" id="IPR027417">
    <property type="entry name" value="P-loop_NTPase"/>
</dbReference>
<keyword evidence="1" id="KW-0472">Membrane</keyword>